<dbReference type="EMBL" id="CP043875">
    <property type="protein sequence ID" value="WOF16813.1"/>
    <property type="molecule type" value="Genomic_DNA"/>
</dbReference>
<dbReference type="Proteomes" id="UP001301797">
    <property type="component" value="Chromosome"/>
</dbReference>
<dbReference type="KEGG" id="mefw:F1737_08980"/>
<name>A0AA97I3K4_9EURY</name>
<sequence>MTLYFCNGKDITEKINACKGCDALRIEFQACNDLKGFIDCAEKCPRGKWEVKSNKMSQDGDPND</sequence>
<protein>
    <submittedName>
        <fullName evidence="1">Uncharacterized protein</fullName>
    </submittedName>
</protein>
<dbReference type="RefSeq" id="WP_317136246.1">
    <property type="nucleotide sequence ID" value="NZ_CP043875.1"/>
</dbReference>
<evidence type="ECO:0000313" key="2">
    <source>
        <dbReference type="Proteomes" id="UP001301797"/>
    </source>
</evidence>
<dbReference type="GeneID" id="85230295"/>
<dbReference type="AlphaFoldDB" id="A0AA97I3K4"/>
<organism evidence="1 2">
    <name type="scientific">Methanochimaera problematica</name>
    <dbReference type="NCBI Taxonomy" id="2609417"/>
    <lineage>
        <taxon>Archaea</taxon>
        <taxon>Methanobacteriati</taxon>
        <taxon>Methanobacteriota</taxon>
        <taxon>Stenosarchaea group</taxon>
        <taxon>Methanomicrobia</taxon>
        <taxon>Methanomicrobiales</taxon>
        <taxon>Methanomicrobiaceae</taxon>
        <taxon>Methanochimaera</taxon>
    </lineage>
</organism>
<keyword evidence="2" id="KW-1185">Reference proteome</keyword>
<reference evidence="1 2" key="1">
    <citation type="submission" date="2019-09" db="EMBL/GenBank/DDBJ databases">
        <title>The complete genome of Methanoplanus sp. FWC-SCC4.</title>
        <authorList>
            <person name="Chen S.-C."/>
            <person name="Zhou Y.-Z."/>
            <person name="Lai M.-C."/>
        </authorList>
    </citation>
    <scope>NUCLEOTIDE SEQUENCE [LARGE SCALE GENOMIC DNA]</scope>
    <source>
        <strain evidence="1 2">FWC-SCC4</strain>
    </source>
</reference>
<accession>A0AA97I3K4</accession>
<evidence type="ECO:0000313" key="1">
    <source>
        <dbReference type="EMBL" id="WOF16813.1"/>
    </source>
</evidence>
<proteinExistence type="predicted"/>
<gene>
    <name evidence="1" type="ORF">F1737_08980</name>
</gene>